<proteinExistence type="predicted"/>
<accession>A0AAV4UAY1</accession>
<dbReference type="Proteomes" id="UP001054945">
    <property type="component" value="Unassembled WGS sequence"/>
</dbReference>
<evidence type="ECO:0000313" key="1">
    <source>
        <dbReference type="EMBL" id="GIY55002.1"/>
    </source>
</evidence>
<comment type="caution">
    <text evidence="1">The sequence shown here is derived from an EMBL/GenBank/DDBJ whole genome shotgun (WGS) entry which is preliminary data.</text>
</comment>
<dbReference type="AlphaFoldDB" id="A0AAV4UAY1"/>
<name>A0AAV4UAY1_CAEEX</name>
<keyword evidence="2" id="KW-1185">Reference proteome</keyword>
<protein>
    <submittedName>
        <fullName evidence="1">Uncharacterized protein</fullName>
    </submittedName>
</protein>
<reference evidence="1 2" key="1">
    <citation type="submission" date="2021-06" db="EMBL/GenBank/DDBJ databases">
        <title>Caerostris extrusa draft genome.</title>
        <authorList>
            <person name="Kono N."/>
            <person name="Arakawa K."/>
        </authorList>
    </citation>
    <scope>NUCLEOTIDE SEQUENCE [LARGE SCALE GENOMIC DNA]</scope>
</reference>
<gene>
    <name evidence="1" type="ORF">CEXT_352361</name>
</gene>
<organism evidence="1 2">
    <name type="scientific">Caerostris extrusa</name>
    <name type="common">Bark spider</name>
    <name type="synonym">Caerostris bankana</name>
    <dbReference type="NCBI Taxonomy" id="172846"/>
    <lineage>
        <taxon>Eukaryota</taxon>
        <taxon>Metazoa</taxon>
        <taxon>Ecdysozoa</taxon>
        <taxon>Arthropoda</taxon>
        <taxon>Chelicerata</taxon>
        <taxon>Arachnida</taxon>
        <taxon>Araneae</taxon>
        <taxon>Araneomorphae</taxon>
        <taxon>Entelegynae</taxon>
        <taxon>Araneoidea</taxon>
        <taxon>Araneidae</taxon>
        <taxon>Caerostris</taxon>
    </lineage>
</organism>
<sequence length="62" mass="7011">WRPNRLTLHFQKATSQIKFGKTDPTKEPTVRKRTHRNWTVCLSCLTPRGPSAVTYGISGAIT</sequence>
<evidence type="ECO:0000313" key="2">
    <source>
        <dbReference type="Proteomes" id="UP001054945"/>
    </source>
</evidence>
<dbReference type="EMBL" id="BPLR01012591">
    <property type="protein sequence ID" value="GIY55002.1"/>
    <property type="molecule type" value="Genomic_DNA"/>
</dbReference>
<feature type="non-terminal residue" evidence="1">
    <location>
        <position position="1"/>
    </location>
</feature>